<dbReference type="Proteomes" id="UP000464186">
    <property type="component" value="Chromosome"/>
</dbReference>
<sequence>MDQPTQGNHRTVSRLTPVGTVQLEKFRPANKYRLVAYPTAKGCAAACFPEANALLHKENVARGSNTPGFKAMFVRFVPHAEAAAPN</sequence>
<organism evidence="1 2">
    <name type="scientific">Pseudarthrobacter psychrotolerans</name>
    <dbReference type="NCBI Taxonomy" id="2697569"/>
    <lineage>
        <taxon>Bacteria</taxon>
        <taxon>Bacillati</taxon>
        <taxon>Actinomycetota</taxon>
        <taxon>Actinomycetes</taxon>
        <taxon>Micrococcales</taxon>
        <taxon>Micrococcaceae</taxon>
        <taxon>Pseudarthrobacter</taxon>
    </lineage>
</organism>
<keyword evidence="2" id="KW-1185">Reference proteome</keyword>
<dbReference type="KEGG" id="psey:GU243_15160"/>
<dbReference type="EMBL" id="CP047898">
    <property type="protein sequence ID" value="QHK20833.1"/>
    <property type="molecule type" value="Genomic_DNA"/>
</dbReference>
<protein>
    <submittedName>
        <fullName evidence="1">Uncharacterized protein</fullName>
    </submittedName>
</protein>
<evidence type="ECO:0000313" key="2">
    <source>
        <dbReference type="Proteomes" id="UP000464186"/>
    </source>
</evidence>
<dbReference type="AlphaFoldDB" id="A0A6P1NP20"/>
<name>A0A6P1NP20_9MICC</name>
<evidence type="ECO:0000313" key="1">
    <source>
        <dbReference type="EMBL" id="QHK20833.1"/>
    </source>
</evidence>
<proteinExistence type="predicted"/>
<reference evidence="1 2" key="1">
    <citation type="submission" date="2020-01" db="EMBL/GenBank/DDBJ databases">
        <title>Pseudarthrobacter psychrotolerans sp. nov., isolated from antarctic soil.</title>
        <authorList>
            <person name="Shin Y."/>
            <person name="Park W."/>
        </authorList>
    </citation>
    <scope>NUCLEOTIDE SEQUENCE [LARGE SCALE GENOMIC DNA]</scope>
    <source>
        <strain evidence="1 2">YJ56</strain>
    </source>
</reference>
<gene>
    <name evidence="1" type="ORF">GU243_15160</name>
</gene>
<accession>A0A6P1NP20</accession>